<evidence type="ECO:0000256" key="2">
    <source>
        <dbReference type="ARBA" id="ARBA00008661"/>
    </source>
</evidence>
<keyword evidence="11" id="KW-1185">Reference proteome</keyword>
<protein>
    <submittedName>
        <fullName evidence="10">Uncharacterized protein</fullName>
    </submittedName>
</protein>
<dbReference type="Proteomes" id="UP000281553">
    <property type="component" value="Unassembled WGS sequence"/>
</dbReference>
<dbReference type="GO" id="GO:0016758">
    <property type="term" value="F:hexosyltransferase activity"/>
    <property type="evidence" value="ECO:0007669"/>
    <property type="project" value="InterPro"/>
</dbReference>
<accession>A0A3P7NEY9</accession>
<keyword evidence="8" id="KW-0333">Golgi apparatus</keyword>
<evidence type="ECO:0000256" key="3">
    <source>
        <dbReference type="ARBA" id="ARBA00022676"/>
    </source>
</evidence>
<keyword evidence="9" id="KW-0472">Membrane</keyword>
<gene>
    <name evidence="10" type="ORF">DILT_LOCUS18486</name>
</gene>
<organism evidence="10 11">
    <name type="scientific">Dibothriocephalus latus</name>
    <name type="common">Fish tapeworm</name>
    <name type="synonym">Diphyllobothrium latum</name>
    <dbReference type="NCBI Taxonomy" id="60516"/>
    <lineage>
        <taxon>Eukaryota</taxon>
        <taxon>Metazoa</taxon>
        <taxon>Spiralia</taxon>
        <taxon>Lophotrochozoa</taxon>
        <taxon>Platyhelminthes</taxon>
        <taxon>Cestoda</taxon>
        <taxon>Eucestoda</taxon>
        <taxon>Diphyllobothriidea</taxon>
        <taxon>Diphyllobothriidae</taxon>
        <taxon>Dibothriocephalus</taxon>
    </lineage>
</organism>
<evidence type="ECO:0000313" key="11">
    <source>
        <dbReference type="Proteomes" id="UP000281553"/>
    </source>
</evidence>
<keyword evidence="5" id="KW-0812">Transmembrane</keyword>
<dbReference type="GO" id="GO:0000139">
    <property type="term" value="C:Golgi membrane"/>
    <property type="evidence" value="ECO:0007669"/>
    <property type="project" value="UniProtKB-SubCell"/>
</dbReference>
<evidence type="ECO:0000313" key="10">
    <source>
        <dbReference type="EMBL" id="VDN41254.1"/>
    </source>
</evidence>
<keyword evidence="4" id="KW-0808">Transferase</keyword>
<feature type="non-terminal residue" evidence="10">
    <location>
        <position position="198"/>
    </location>
</feature>
<evidence type="ECO:0000256" key="4">
    <source>
        <dbReference type="ARBA" id="ARBA00022679"/>
    </source>
</evidence>
<keyword evidence="3" id="KW-0328">Glycosyltransferase</keyword>
<evidence type="ECO:0000256" key="7">
    <source>
        <dbReference type="ARBA" id="ARBA00022989"/>
    </source>
</evidence>
<dbReference type="InterPro" id="IPR002659">
    <property type="entry name" value="Glyco_trans_31"/>
</dbReference>
<reference evidence="10 11" key="1">
    <citation type="submission" date="2018-11" db="EMBL/GenBank/DDBJ databases">
        <authorList>
            <consortium name="Pathogen Informatics"/>
        </authorList>
    </citation>
    <scope>NUCLEOTIDE SEQUENCE [LARGE SCALE GENOMIC DNA]</scope>
</reference>
<evidence type="ECO:0000256" key="1">
    <source>
        <dbReference type="ARBA" id="ARBA00004323"/>
    </source>
</evidence>
<evidence type="ECO:0000256" key="5">
    <source>
        <dbReference type="ARBA" id="ARBA00022692"/>
    </source>
</evidence>
<dbReference type="AlphaFoldDB" id="A0A3P7NEY9"/>
<dbReference type="OrthoDB" id="2139606at2759"/>
<evidence type="ECO:0000256" key="8">
    <source>
        <dbReference type="ARBA" id="ARBA00023034"/>
    </source>
</evidence>
<comment type="subcellular location">
    <subcellularLocation>
        <location evidence="1">Golgi apparatus membrane</location>
        <topology evidence="1">Single-pass type II membrane protein</topology>
    </subcellularLocation>
</comment>
<keyword evidence="6" id="KW-0735">Signal-anchor</keyword>
<proteinExistence type="inferred from homology"/>
<dbReference type="Pfam" id="PF01762">
    <property type="entry name" value="Galactosyl_T"/>
    <property type="match status" value="1"/>
</dbReference>
<keyword evidence="7" id="KW-1133">Transmembrane helix</keyword>
<dbReference type="EMBL" id="UYRU01100901">
    <property type="protein sequence ID" value="VDN41254.1"/>
    <property type="molecule type" value="Genomic_DNA"/>
</dbReference>
<sequence>MWRFSTINSACPLVASYLAEDGSFDLSLRYCVDRSLPATRCAKIPLNLISKKGGDRNVSFAEMAEVDDDDWKIPIKPDAYNMYPQGLSLPDVIQKYKETGFVPEIPINNPTLKILNASSSVAHDNVFKRDRFNITLPGRAGNSLINVTSRRAQILTQLDEEMRQYDDLVMGDFEETYLNLSLKMHLTFLWAAKFCRER</sequence>
<name>A0A3P7NEY9_DIBLA</name>
<evidence type="ECO:0000256" key="9">
    <source>
        <dbReference type="ARBA" id="ARBA00023136"/>
    </source>
</evidence>
<evidence type="ECO:0000256" key="6">
    <source>
        <dbReference type="ARBA" id="ARBA00022968"/>
    </source>
</evidence>
<comment type="similarity">
    <text evidence="2">Belongs to the glycosyltransferase 31 family.</text>
</comment>